<dbReference type="Gene3D" id="3.60.15.10">
    <property type="entry name" value="Ribonuclease Z/Hydroxyacylglutathione hydrolase-like"/>
    <property type="match status" value="1"/>
</dbReference>
<evidence type="ECO:0000313" key="2">
    <source>
        <dbReference type="EMBL" id="HIR54778.1"/>
    </source>
</evidence>
<dbReference type="Pfam" id="PF12706">
    <property type="entry name" value="Lactamase_B_2"/>
    <property type="match status" value="1"/>
</dbReference>
<dbReference type="EMBL" id="DVHH01000106">
    <property type="protein sequence ID" value="HIR54778.1"/>
    <property type="molecule type" value="Genomic_DNA"/>
</dbReference>
<protein>
    <submittedName>
        <fullName evidence="2">MBL fold metallo-hydrolase</fullName>
    </submittedName>
</protein>
<evidence type="ECO:0000313" key="3">
    <source>
        <dbReference type="Proteomes" id="UP000824238"/>
    </source>
</evidence>
<name>A0A9D1DL46_9FIRM</name>
<proteinExistence type="predicted"/>
<dbReference type="PANTHER" id="PTHR47619">
    <property type="entry name" value="METALLO-HYDROLASE YYCJ-RELATED"/>
    <property type="match status" value="1"/>
</dbReference>
<reference evidence="2" key="2">
    <citation type="journal article" date="2021" name="PeerJ">
        <title>Extensive microbial diversity within the chicken gut microbiome revealed by metagenomics and culture.</title>
        <authorList>
            <person name="Gilroy R."/>
            <person name="Ravi A."/>
            <person name="Getino M."/>
            <person name="Pursley I."/>
            <person name="Horton D.L."/>
            <person name="Alikhan N.F."/>
            <person name="Baker D."/>
            <person name="Gharbi K."/>
            <person name="Hall N."/>
            <person name="Watson M."/>
            <person name="Adriaenssens E.M."/>
            <person name="Foster-Nyarko E."/>
            <person name="Jarju S."/>
            <person name="Secka A."/>
            <person name="Antonio M."/>
            <person name="Oren A."/>
            <person name="Chaudhuri R.R."/>
            <person name="La Ragione R."/>
            <person name="Hildebrand F."/>
            <person name="Pallen M.J."/>
        </authorList>
    </citation>
    <scope>NUCLEOTIDE SEQUENCE</scope>
    <source>
        <strain evidence="2">ChiGjej3B3-7149</strain>
    </source>
</reference>
<accession>A0A9D1DL46</accession>
<feature type="domain" description="Metallo-beta-lactamase" evidence="1">
    <location>
        <begin position="11"/>
        <end position="189"/>
    </location>
</feature>
<dbReference type="InterPro" id="IPR001279">
    <property type="entry name" value="Metallo-B-lactamas"/>
</dbReference>
<comment type="caution">
    <text evidence="2">The sequence shown here is derived from an EMBL/GenBank/DDBJ whole genome shotgun (WGS) entry which is preliminary data.</text>
</comment>
<dbReference type="InterPro" id="IPR052533">
    <property type="entry name" value="WalJ/YycJ-like"/>
</dbReference>
<sequence length="260" mass="27573">MRVTVFASGSTGNCALVQAGGERLLIDAGISLRRLGGFLAAEGLSPSELSCVLVTHEHADHVCGLSMLTKKHGTRVIAPRTVAARLRGMLPGVEDYIDIIRPGEPLRIGGAGVRAFHTMHDTDESVGYRIDAESSFGLCTDTGRLTDEALEAMRGVSLAVIESNYDERMLCDGPYPVYLKRRILSERGHLSNEDAGRFAVSLARAGARGLILGHLSRENNRPELALAAVSAALAEAGEAPELIAAPPLGAVHMEALRCPA</sequence>
<reference evidence="2" key="1">
    <citation type="submission" date="2020-10" db="EMBL/GenBank/DDBJ databases">
        <authorList>
            <person name="Gilroy R."/>
        </authorList>
    </citation>
    <scope>NUCLEOTIDE SEQUENCE</scope>
    <source>
        <strain evidence="2">ChiGjej3B3-7149</strain>
    </source>
</reference>
<dbReference type="Proteomes" id="UP000824238">
    <property type="component" value="Unassembled WGS sequence"/>
</dbReference>
<dbReference type="SUPFAM" id="SSF56281">
    <property type="entry name" value="Metallo-hydrolase/oxidoreductase"/>
    <property type="match status" value="1"/>
</dbReference>
<dbReference type="AlphaFoldDB" id="A0A9D1DL46"/>
<gene>
    <name evidence="2" type="ORF">IAD36_04135</name>
</gene>
<dbReference type="SMART" id="SM00849">
    <property type="entry name" value="Lactamase_B"/>
    <property type="match status" value="1"/>
</dbReference>
<dbReference type="InterPro" id="IPR036866">
    <property type="entry name" value="RibonucZ/Hydroxyglut_hydro"/>
</dbReference>
<organism evidence="2 3">
    <name type="scientific">Candidatus Scatomorpha intestinigallinarum</name>
    <dbReference type="NCBI Taxonomy" id="2840923"/>
    <lineage>
        <taxon>Bacteria</taxon>
        <taxon>Bacillati</taxon>
        <taxon>Bacillota</taxon>
        <taxon>Clostridia</taxon>
        <taxon>Eubacteriales</taxon>
        <taxon>Candidatus Scatomorpha</taxon>
    </lineage>
</organism>
<evidence type="ECO:0000259" key="1">
    <source>
        <dbReference type="SMART" id="SM00849"/>
    </source>
</evidence>
<dbReference type="PANTHER" id="PTHR47619:SF1">
    <property type="entry name" value="EXODEOXYRIBONUCLEASE WALJ"/>
    <property type="match status" value="1"/>
</dbReference>